<dbReference type="OrthoDB" id="6370513at2"/>
<keyword evidence="2" id="KW-1185">Reference proteome</keyword>
<dbReference type="EMBL" id="FOOU01000014">
    <property type="protein sequence ID" value="SFG80090.1"/>
    <property type="molecule type" value="Genomic_DNA"/>
</dbReference>
<dbReference type="SUPFAM" id="SSF56672">
    <property type="entry name" value="DNA/RNA polymerases"/>
    <property type="match status" value="1"/>
</dbReference>
<dbReference type="RefSeq" id="WP_090729558.1">
    <property type="nucleotide sequence ID" value="NZ_FOOU01000014.1"/>
</dbReference>
<protein>
    <submittedName>
        <fullName evidence="1">DNA polymerase family A</fullName>
    </submittedName>
</protein>
<sequence length="81" mass="9279">MANKAFILQRICIFAGIEFDPDSDEQVVEILRDKFNLSLPQRRSMDDSLSAVASDHDIIKLIIEYRSLGKVKKNSPYIHDV</sequence>
<dbReference type="Proteomes" id="UP000198623">
    <property type="component" value="Unassembled WGS sequence"/>
</dbReference>
<gene>
    <name evidence="1" type="ORF">SAMN05216175_11424</name>
</gene>
<dbReference type="AlphaFoldDB" id="A0A1I2UST4"/>
<accession>A0A1I2UST4</accession>
<name>A0A1I2UST4_9GAMM</name>
<dbReference type="STRING" id="1045558.SAMN05216175_11424"/>
<organism evidence="1 2">
    <name type="scientific">Neptunomonas qingdaonensis</name>
    <dbReference type="NCBI Taxonomy" id="1045558"/>
    <lineage>
        <taxon>Bacteria</taxon>
        <taxon>Pseudomonadati</taxon>
        <taxon>Pseudomonadota</taxon>
        <taxon>Gammaproteobacteria</taxon>
        <taxon>Oceanospirillales</taxon>
        <taxon>Oceanospirillaceae</taxon>
        <taxon>Neptunomonas</taxon>
    </lineage>
</organism>
<evidence type="ECO:0000313" key="2">
    <source>
        <dbReference type="Proteomes" id="UP000198623"/>
    </source>
</evidence>
<reference evidence="2" key="1">
    <citation type="submission" date="2016-10" db="EMBL/GenBank/DDBJ databases">
        <authorList>
            <person name="Varghese N."/>
            <person name="Submissions S."/>
        </authorList>
    </citation>
    <scope>NUCLEOTIDE SEQUENCE [LARGE SCALE GENOMIC DNA]</scope>
    <source>
        <strain evidence="2">CGMCC 1.10971</strain>
    </source>
</reference>
<dbReference type="Gene3D" id="1.20.1060.10">
    <property type="entry name" value="Taq DNA Polymerase, Chain T, domain 4"/>
    <property type="match status" value="1"/>
</dbReference>
<evidence type="ECO:0000313" key="1">
    <source>
        <dbReference type="EMBL" id="SFG80090.1"/>
    </source>
</evidence>
<dbReference type="InterPro" id="IPR043502">
    <property type="entry name" value="DNA/RNA_pol_sf"/>
</dbReference>
<proteinExistence type="predicted"/>